<evidence type="ECO:0000256" key="1">
    <source>
        <dbReference type="SAM" id="Phobius"/>
    </source>
</evidence>
<keyword evidence="3" id="KW-1185">Reference proteome</keyword>
<comment type="caution">
    <text evidence="2">The sequence shown here is derived from an EMBL/GenBank/DDBJ whole genome shotgun (WGS) entry which is preliminary data.</text>
</comment>
<dbReference type="AlphaFoldDB" id="A0A9P7E4C9"/>
<keyword evidence="1" id="KW-0812">Transmembrane</keyword>
<name>A0A9P7E4C9_9AGAM</name>
<feature type="transmembrane region" description="Helical" evidence="1">
    <location>
        <begin position="12"/>
        <end position="39"/>
    </location>
</feature>
<dbReference type="OrthoDB" id="2677657at2759"/>
<evidence type="ECO:0000313" key="3">
    <source>
        <dbReference type="Proteomes" id="UP000807769"/>
    </source>
</evidence>
<organism evidence="2 3">
    <name type="scientific">Suillus subaureus</name>
    <dbReference type="NCBI Taxonomy" id="48587"/>
    <lineage>
        <taxon>Eukaryota</taxon>
        <taxon>Fungi</taxon>
        <taxon>Dikarya</taxon>
        <taxon>Basidiomycota</taxon>
        <taxon>Agaricomycotina</taxon>
        <taxon>Agaricomycetes</taxon>
        <taxon>Agaricomycetidae</taxon>
        <taxon>Boletales</taxon>
        <taxon>Suillineae</taxon>
        <taxon>Suillaceae</taxon>
        <taxon>Suillus</taxon>
    </lineage>
</organism>
<sequence length="153" mass="17575">MLRTCALWKHNRFVLVFILGFFPVAIIACTSTALASLVTTSYVTSAIPGITGCYNTDNFFVPFLLFFILELGLMSLILIHAIRSWRMARGRLYAVLVKNNIFIMHAVCYHVMFQDLQFIILAILALRMHLHFWQIDQQPHNMDAFVCISLSDM</sequence>
<reference evidence="2" key="1">
    <citation type="journal article" date="2020" name="New Phytol.">
        <title>Comparative genomics reveals dynamic genome evolution in host specialist ectomycorrhizal fungi.</title>
        <authorList>
            <person name="Lofgren L.A."/>
            <person name="Nguyen N.H."/>
            <person name="Vilgalys R."/>
            <person name="Ruytinx J."/>
            <person name="Liao H.L."/>
            <person name="Branco S."/>
            <person name="Kuo A."/>
            <person name="LaButti K."/>
            <person name="Lipzen A."/>
            <person name="Andreopoulos W."/>
            <person name="Pangilinan J."/>
            <person name="Riley R."/>
            <person name="Hundley H."/>
            <person name="Na H."/>
            <person name="Barry K."/>
            <person name="Grigoriev I.V."/>
            <person name="Stajich J.E."/>
            <person name="Kennedy P.G."/>
        </authorList>
    </citation>
    <scope>NUCLEOTIDE SEQUENCE</scope>
    <source>
        <strain evidence="2">MN1</strain>
    </source>
</reference>
<evidence type="ECO:0000313" key="2">
    <source>
        <dbReference type="EMBL" id="KAG1810883.1"/>
    </source>
</evidence>
<feature type="transmembrane region" description="Helical" evidence="1">
    <location>
        <begin position="59"/>
        <end position="80"/>
    </location>
</feature>
<keyword evidence="1" id="KW-1133">Transmembrane helix</keyword>
<dbReference type="EMBL" id="JABBWG010000031">
    <property type="protein sequence ID" value="KAG1810883.1"/>
    <property type="molecule type" value="Genomic_DNA"/>
</dbReference>
<dbReference type="RefSeq" id="XP_041189663.1">
    <property type="nucleotide sequence ID" value="XM_041336489.1"/>
</dbReference>
<accession>A0A9P7E4C9</accession>
<keyword evidence="1" id="KW-0472">Membrane</keyword>
<protein>
    <submittedName>
        <fullName evidence="2">Uncharacterized protein</fullName>
    </submittedName>
</protein>
<dbReference type="GeneID" id="64630506"/>
<dbReference type="Proteomes" id="UP000807769">
    <property type="component" value="Unassembled WGS sequence"/>
</dbReference>
<feature type="transmembrane region" description="Helical" evidence="1">
    <location>
        <begin position="92"/>
        <end position="112"/>
    </location>
</feature>
<dbReference type="PROSITE" id="PS51257">
    <property type="entry name" value="PROKAR_LIPOPROTEIN"/>
    <property type="match status" value="1"/>
</dbReference>
<gene>
    <name evidence="2" type="ORF">BJ212DRAFT_1376498</name>
</gene>
<proteinExistence type="predicted"/>